<reference evidence="1" key="1">
    <citation type="submission" date="2021-06" db="EMBL/GenBank/DDBJ databases">
        <title>Comparative genomics, transcriptomics and evolutionary studies reveal genomic signatures of adaptation to plant cell wall in hemibiotrophic fungi.</title>
        <authorList>
            <consortium name="DOE Joint Genome Institute"/>
            <person name="Baroncelli R."/>
            <person name="Diaz J.F."/>
            <person name="Benocci T."/>
            <person name="Peng M."/>
            <person name="Battaglia E."/>
            <person name="Haridas S."/>
            <person name="Andreopoulos W."/>
            <person name="Labutti K."/>
            <person name="Pangilinan J."/>
            <person name="Floch G.L."/>
            <person name="Makela M.R."/>
            <person name="Henrissat B."/>
            <person name="Grigoriev I.V."/>
            <person name="Crouch J.A."/>
            <person name="De Vries R.P."/>
            <person name="Sukno S.A."/>
            <person name="Thon M.R."/>
        </authorList>
    </citation>
    <scope>NUCLEOTIDE SEQUENCE</scope>
    <source>
        <strain evidence="1">CBS 125086</strain>
    </source>
</reference>
<feature type="non-terminal residue" evidence="1">
    <location>
        <position position="72"/>
    </location>
</feature>
<dbReference type="RefSeq" id="XP_060411430.1">
    <property type="nucleotide sequence ID" value="XM_060558415.1"/>
</dbReference>
<name>A0AAD8PTC0_9PEZI</name>
<dbReference type="Proteomes" id="UP001230504">
    <property type="component" value="Unassembled WGS sequence"/>
</dbReference>
<evidence type="ECO:0000313" key="1">
    <source>
        <dbReference type="EMBL" id="KAK1580383.1"/>
    </source>
</evidence>
<comment type="caution">
    <text evidence="1">The sequence shown here is derived from an EMBL/GenBank/DDBJ whole genome shotgun (WGS) entry which is preliminary data.</text>
</comment>
<dbReference type="AlphaFoldDB" id="A0AAD8PTC0"/>
<proteinExistence type="predicted"/>
<dbReference type="EMBL" id="JAHLJV010000055">
    <property type="protein sequence ID" value="KAK1580383.1"/>
    <property type="molecule type" value="Genomic_DNA"/>
</dbReference>
<gene>
    <name evidence="1" type="ORF">LY79DRAFT_561529</name>
</gene>
<dbReference type="GeneID" id="85442655"/>
<accession>A0AAD8PTC0</accession>
<protein>
    <submittedName>
        <fullName evidence="1">Uncharacterized protein</fullName>
    </submittedName>
</protein>
<organism evidence="1 2">
    <name type="scientific">Colletotrichum navitas</name>
    <dbReference type="NCBI Taxonomy" id="681940"/>
    <lineage>
        <taxon>Eukaryota</taxon>
        <taxon>Fungi</taxon>
        <taxon>Dikarya</taxon>
        <taxon>Ascomycota</taxon>
        <taxon>Pezizomycotina</taxon>
        <taxon>Sordariomycetes</taxon>
        <taxon>Hypocreomycetidae</taxon>
        <taxon>Glomerellales</taxon>
        <taxon>Glomerellaceae</taxon>
        <taxon>Colletotrichum</taxon>
        <taxon>Colletotrichum graminicola species complex</taxon>
    </lineage>
</organism>
<sequence length="72" mass="8038">MRFVRGKARVYDAAGRRAAEKQSWITRQRQCFYAIAGKRRIGLEVVASDNAPALSQIARLMGRAGRGEQKGM</sequence>
<evidence type="ECO:0000313" key="2">
    <source>
        <dbReference type="Proteomes" id="UP001230504"/>
    </source>
</evidence>
<keyword evidence="2" id="KW-1185">Reference proteome</keyword>